<comment type="caution">
    <text evidence="11">The sequence shown here is derived from an EMBL/GenBank/DDBJ whole genome shotgun (WGS) entry which is preliminary data.</text>
</comment>
<evidence type="ECO:0000256" key="8">
    <source>
        <dbReference type="ARBA" id="ARBA00023136"/>
    </source>
</evidence>
<dbReference type="SUPFAM" id="SSF103473">
    <property type="entry name" value="MFS general substrate transporter"/>
    <property type="match status" value="1"/>
</dbReference>
<evidence type="ECO:0000313" key="12">
    <source>
        <dbReference type="Proteomes" id="UP000549971"/>
    </source>
</evidence>
<proteinExistence type="inferred from homology"/>
<feature type="transmembrane region" description="Helical" evidence="9">
    <location>
        <begin position="384"/>
        <end position="403"/>
    </location>
</feature>
<feature type="transmembrane region" description="Helical" evidence="9">
    <location>
        <begin position="120"/>
        <end position="141"/>
    </location>
</feature>
<evidence type="ECO:0000256" key="6">
    <source>
        <dbReference type="ARBA" id="ARBA00022692"/>
    </source>
</evidence>
<feature type="transmembrane region" description="Helical" evidence="9">
    <location>
        <begin position="28"/>
        <end position="47"/>
    </location>
</feature>
<feature type="transmembrane region" description="Helical" evidence="9">
    <location>
        <begin position="162"/>
        <end position="180"/>
    </location>
</feature>
<comment type="subcellular location">
    <subcellularLocation>
        <location evidence="1">Cell membrane</location>
        <topology evidence="1">Multi-pass membrane protein</topology>
    </subcellularLocation>
</comment>
<keyword evidence="4" id="KW-1003">Cell membrane</keyword>
<dbReference type="Pfam" id="PF07690">
    <property type="entry name" value="MFS_1"/>
    <property type="match status" value="1"/>
</dbReference>
<feature type="transmembrane region" description="Helical" evidence="9">
    <location>
        <begin position="59"/>
        <end position="82"/>
    </location>
</feature>
<name>A0A7W9J8P1_9ACTN</name>
<dbReference type="InterPro" id="IPR011701">
    <property type="entry name" value="MFS"/>
</dbReference>
<feature type="transmembrane region" description="Helical" evidence="9">
    <location>
        <begin position="350"/>
        <end position="372"/>
    </location>
</feature>
<dbReference type="EMBL" id="JACHMY010000001">
    <property type="protein sequence ID" value="MBB5837656.1"/>
    <property type="molecule type" value="Genomic_DNA"/>
</dbReference>
<keyword evidence="12" id="KW-1185">Reference proteome</keyword>
<keyword evidence="7 9" id="KW-1133">Transmembrane helix</keyword>
<evidence type="ECO:0000259" key="10">
    <source>
        <dbReference type="PROSITE" id="PS50850"/>
    </source>
</evidence>
<feature type="transmembrane region" description="Helical" evidence="9">
    <location>
        <begin position="264"/>
        <end position="285"/>
    </location>
</feature>
<reference evidence="11 12" key="1">
    <citation type="submission" date="2020-08" db="EMBL/GenBank/DDBJ databases">
        <title>Sequencing the genomes of 1000 actinobacteria strains.</title>
        <authorList>
            <person name="Klenk H.-P."/>
        </authorList>
    </citation>
    <scope>NUCLEOTIDE SEQUENCE [LARGE SCALE GENOMIC DNA]</scope>
    <source>
        <strain evidence="11 12">DSM 28967</strain>
    </source>
</reference>
<feature type="transmembrane region" description="Helical" evidence="9">
    <location>
        <begin position="225"/>
        <end position="244"/>
    </location>
</feature>
<dbReference type="RefSeq" id="WP_184797828.1">
    <property type="nucleotide sequence ID" value="NZ_JACHMY010000001.1"/>
</dbReference>
<evidence type="ECO:0000256" key="4">
    <source>
        <dbReference type="ARBA" id="ARBA00022475"/>
    </source>
</evidence>
<dbReference type="PROSITE" id="PS50850">
    <property type="entry name" value="MFS"/>
    <property type="match status" value="1"/>
</dbReference>
<accession>A0A7W9J8P1</accession>
<comment type="similarity">
    <text evidence="2">Belongs to the major facilitator superfamily. Set transporter family.</text>
</comment>
<dbReference type="PANTHER" id="PTHR23535:SF2">
    <property type="entry name" value="SUGAR EFFLUX TRANSPORTER A-RELATED"/>
    <property type="match status" value="1"/>
</dbReference>
<feature type="transmembrane region" description="Helical" evidence="9">
    <location>
        <begin position="94"/>
        <end position="114"/>
    </location>
</feature>
<dbReference type="Gene3D" id="1.20.1250.20">
    <property type="entry name" value="MFS general substrate transporter like domains"/>
    <property type="match status" value="2"/>
</dbReference>
<evidence type="ECO:0000256" key="7">
    <source>
        <dbReference type="ARBA" id="ARBA00022989"/>
    </source>
</evidence>
<dbReference type="PANTHER" id="PTHR23535">
    <property type="entry name" value="SUGAR EFFLUX TRANSPORTER A-RELATED"/>
    <property type="match status" value="1"/>
</dbReference>
<evidence type="ECO:0000256" key="9">
    <source>
        <dbReference type="SAM" id="Phobius"/>
    </source>
</evidence>
<keyword evidence="8 9" id="KW-0472">Membrane</keyword>
<sequence>MGVADPVRTSDPAAARTSALRLVLGSPLYRGATVALFLSGLGFSAAAPQIASFLVNDLGASLTAAGLFYLTSLTAPVLGYLVGRRSDRTGARLGLFRVCVVAGFAGWLGIAFSSRLWTPYVISAIVLGFAGAATSQLFAAIHDELKASPNPGNDGVVAIVRMALTGGWVVGPVAGSFLAAHTSLRTMLLATAICTLGQVVPLGLLRPPPSSTGQLLEPHARGPGVRAMLPLLAFTGLYVLVYAGEPIKYAYLPIYMNEQLHLPAGISGAIIGIQPLVEILLMPLAVVVARRVGMMRLMVVGAAFGVAANVCFATTGTVAGLFAGQILMGGVWGVFAALGIIVAQRLLPSAVATASAIFLSSTALASAVGGAAGGLGVTTLGLPHVFLIPATLGLAAVVGLTFLTRAETREPAR</sequence>
<feature type="transmembrane region" description="Helical" evidence="9">
    <location>
        <begin position="322"/>
        <end position="343"/>
    </location>
</feature>
<evidence type="ECO:0000256" key="1">
    <source>
        <dbReference type="ARBA" id="ARBA00004651"/>
    </source>
</evidence>
<dbReference type="GO" id="GO:0005886">
    <property type="term" value="C:plasma membrane"/>
    <property type="evidence" value="ECO:0007669"/>
    <property type="project" value="UniProtKB-SubCell"/>
</dbReference>
<dbReference type="InterPro" id="IPR020846">
    <property type="entry name" value="MFS_dom"/>
</dbReference>
<gene>
    <name evidence="11" type="ORF">HDA39_004390</name>
</gene>
<evidence type="ECO:0000256" key="2">
    <source>
        <dbReference type="ARBA" id="ARBA00006523"/>
    </source>
</evidence>
<evidence type="ECO:0000256" key="3">
    <source>
        <dbReference type="ARBA" id="ARBA00022448"/>
    </source>
</evidence>
<feature type="domain" description="Major facilitator superfamily (MFS) profile" evidence="10">
    <location>
        <begin position="28"/>
        <end position="408"/>
    </location>
</feature>
<keyword evidence="3" id="KW-0813">Transport</keyword>
<dbReference type="Proteomes" id="UP000549971">
    <property type="component" value="Unassembled WGS sequence"/>
</dbReference>
<dbReference type="GO" id="GO:0022857">
    <property type="term" value="F:transmembrane transporter activity"/>
    <property type="evidence" value="ECO:0007669"/>
    <property type="project" value="InterPro"/>
</dbReference>
<keyword evidence="5" id="KW-0762">Sugar transport</keyword>
<protein>
    <submittedName>
        <fullName evidence="11">SET family sugar efflux transporter-like MFS transporter</fullName>
    </submittedName>
</protein>
<organism evidence="11 12">
    <name type="scientific">Kribbella italica</name>
    <dbReference type="NCBI Taxonomy" id="1540520"/>
    <lineage>
        <taxon>Bacteria</taxon>
        <taxon>Bacillati</taxon>
        <taxon>Actinomycetota</taxon>
        <taxon>Actinomycetes</taxon>
        <taxon>Propionibacteriales</taxon>
        <taxon>Kribbellaceae</taxon>
        <taxon>Kribbella</taxon>
    </lineage>
</organism>
<evidence type="ECO:0000313" key="11">
    <source>
        <dbReference type="EMBL" id="MBB5837656.1"/>
    </source>
</evidence>
<keyword evidence="6 9" id="KW-0812">Transmembrane</keyword>
<dbReference type="InterPro" id="IPR036259">
    <property type="entry name" value="MFS_trans_sf"/>
</dbReference>
<evidence type="ECO:0000256" key="5">
    <source>
        <dbReference type="ARBA" id="ARBA00022597"/>
    </source>
</evidence>
<feature type="transmembrane region" description="Helical" evidence="9">
    <location>
        <begin position="297"/>
        <end position="316"/>
    </location>
</feature>
<dbReference type="AlphaFoldDB" id="A0A7W9J8P1"/>